<protein>
    <submittedName>
        <fullName evidence="1">Uncharacterized protein</fullName>
    </submittedName>
</protein>
<accession>A0A9D5C9G0</accession>
<dbReference type="InterPro" id="IPR006553">
    <property type="entry name" value="Leu-rich_rpt_Cys-con_subtyp"/>
</dbReference>
<reference evidence="1" key="2">
    <citation type="journal article" date="2022" name="Hortic Res">
        <title>The genome of Dioscorea zingiberensis sheds light on the biosynthesis, origin and evolution of the medicinally important diosgenin saponins.</title>
        <authorList>
            <person name="Li Y."/>
            <person name="Tan C."/>
            <person name="Li Z."/>
            <person name="Guo J."/>
            <person name="Li S."/>
            <person name="Chen X."/>
            <person name="Wang C."/>
            <person name="Dai X."/>
            <person name="Yang H."/>
            <person name="Song W."/>
            <person name="Hou L."/>
            <person name="Xu J."/>
            <person name="Tong Z."/>
            <person name="Xu A."/>
            <person name="Yuan X."/>
            <person name="Wang W."/>
            <person name="Yang Q."/>
            <person name="Chen L."/>
            <person name="Sun Z."/>
            <person name="Wang K."/>
            <person name="Pan B."/>
            <person name="Chen J."/>
            <person name="Bao Y."/>
            <person name="Liu F."/>
            <person name="Qi X."/>
            <person name="Gang D.R."/>
            <person name="Wen J."/>
            <person name="Li J."/>
        </authorList>
    </citation>
    <scope>NUCLEOTIDE SEQUENCE</scope>
    <source>
        <strain evidence="1">Dzin_1.0</strain>
    </source>
</reference>
<evidence type="ECO:0000313" key="2">
    <source>
        <dbReference type="Proteomes" id="UP001085076"/>
    </source>
</evidence>
<comment type="caution">
    <text evidence="1">The sequence shown here is derived from an EMBL/GenBank/DDBJ whole genome shotgun (WGS) entry which is preliminary data.</text>
</comment>
<organism evidence="1 2">
    <name type="scientific">Dioscorea zingiberensis</name>
    <dbReference type="NCBI Taxonomy" id="325984"/>
    <lineage>
        <taxon>Eukaryota</taxon>
        <taxon>Viridiplantae</taxon>
        <taxon>Streptophyta</taxon>
        <taxon>Embryophyta</taxon>
        <taxon>Tracheophyta</taxon>
        <taxon>Spermatophyta</taxon>
        <taxon>Magnoliopsida</taxon>
        <taxon>Liliopsida</taxon>
        <taxon>Dioscoreales</taxon>
        <taxon>Dioscoreaceae</taxon>
        <taxon>Dioscorea</taxon>
    </lineage>
</organism>
<dbReference type="AlphaFoldDB" id="A0A9D5C9G0"/>
<sequence length="194" mass="21283">MKLHERATVDWESGTSLLGIDLQKTPNIAHTIAIIDMKCITDVCVCRLMGAVYGTRNLYKLDLRGCGNITNRSIIAIVQAVGDTVKWLGLASCTEVSSQGLGILGEGCSRLDHLDLSWCKVDDWALLQISNANEFNLKTIILMGCTKITDDGLASLQLLRWTLLTVNITGCIHLTRPGIDYLRSLLIWGHIVCG</sequence>
<dbReference type="Proteomes" id="UP001085076">
    <property type="component" value="Miscellaneous, Linkage group lg07"/>
</dbReference>
<dbReference type="SMART" id="SM00367">
    <property type="entry name" value="LRR_CC"/>
    <property type="match status" value="3"/>
</dbReference>
<dbReference type="OrthoDB" id="1870722at2759"/>
<dbReference type="GO" id="GO:0019005">
    <property type="term" value="C:SCF ubiquitin ligase complex"/>
    <property type="evidence" value="ECO:0007669"/>
    <property type="project" value="TreeGrafter"/>
</dbReference>
<name>A0A9D5C9G0_9LILI</name>
<dbReference type="GO" id="GO:0031146">
    <property type="term" value="P:SCF-dependent proteasomal ubiquitin-dependent protein catabolic process"/>
    <property type="evidence" value="ECO:0007669"/>
    <property type="project" value="TreeGrafter"/>
</dbReference>
<dbReference type="EMBL" id="JAGGNH010000007">
    <property type="protein sequence ID" value="KAJ0968427.1"/>
    <property type="molecule type" value="Genomic_DNA"/>
</dbReference>
<reference evidence="1" key="1">
    <citation type="submission" date="2021-03" db="EMBL/GenBank/DDBJ databases">
        <authorList>
            <person name="Li Z."/>
            <person name="Yang C."/>
        </authorList>
    </citation>
    <scope>NUCLEOTIDE SEQUENCE</scope>
    <source>
        <strain evidence="1">Dzin_1.0</strain>
        <tissue evidence="1">Leaf</tissue>
    </source>
</reference>
<dbReference type="InterPro" id="IPR032675">
    <property type="entry name" value="LRR_dom_sf"/>
</dbReference>
<keyword evidence="2" id="KW-1185">Reference proteome</keyword>
<dbReference type="PANTHER" id="PTHR13318">
    <property type="entry name" value="PARTNER OF PAIRED, ISOFORM B-RELATED"/>
    <property type="match status" value="1"/>
</dbReference>
<dbReference type="Gene3D" id="3.80.10.10">
    <property type="entry name" value="Ribonuclease Inhibitor"/>
    <property type="match status" value="1"/>
</dbReference>
<dbReference type="SUPFAM" id="SSF52047">
    <property type="entry name" value="RNI-like"/>
    <property type="match status" value="1"/>
</dbReference>
<dbReference type="InterPro" id="IPR001611">
    <property type="entry name" value="Leu-rich_rpt"/>
</dbReference>
<proteinExistence type="predicted"/>
<gene>
    <name evidence="1" type="ORF">J5N97_025344</name>
</gene>
<evidence type="ECO:0000313" key="1">
    <source>
        <dbReference type="EMBL" id="KAJ0968427.1"/>
    </source>
</evidence>
<dbReference type="Pfam" id="PF13516">
    <property type="entry name" value="LRR_6"/>
    <property type="match status" value="1"/>
</dbReference>